<feature type="region of interest" description="Disordered" evidence="1">
    <location>
        <begin position="1"/>
        <end position="77"/>
    </location>
</feature>
<organism evidence="2 3">
    <name type="scientific">Streptomyces viridochromogenes</name>
    <dbReference type="NCBI Taxonomy" id="1938"/>
    <lineage>
        <taxon>Bacteria</taxon>
        <taxon>Bacillati</taxon>
        <taxon>Actinomycetota</taxon>
        <taxon>Actinomycetes</taxon>
        <taxon>Kitasatosporales</taxon>
        <taxon>Streptomycetaceae</taxon>
        <taxon>Streptomyces</taxon>
    </lineage>
</organism>
<sequence length="77" mass="8507">MRRPSDRRQLRNAEHRIAARGRGELRDKPQRNPQPANDHGPNGAHSPPPDALRVKSQGSTTPSPRTGRCHIGCSANR</sequence>
<name>A0A0J7YVS1_STRVR</name>
<dbReference type="AlphaFoldDB" id="A0A0J7YVS1"/>
<feature type="compositionally biased region" description="Basic and acidic residues" evidence="1">
    <location>
        <begin position="1"/>
        <end position="30"/>
    </location>
</feature>
<comment type="caution">
    <text evidence="2">The sequence shown here is derived from an EMBL/GenBank/DDBJ whole genome shotgun (WGS) entry which is preliminary data.</text>
</comment>
<protein>
    <submittedName>
        <fullName evidence="2">Uncharacterized protein</fullName>
    </submittedName>
</protein>
<accession>A0A0J7YVS1</accession>
<evidence type="ECO:0000256" key="1">
    <source>
        <dbReference type="SAM" id="MobiDB-lite"/>
    </source>
</evidence>
<dbReference type="Proteomes" id="UP000037432">
    <property type="component" value="Unassembled WGS sequence"/>
</dbReference>
<evidence type="ECO:0000313" key="3">
    <source>
        <dbReference type="Proteomes" id="UP000037432"/>
    </source>
</evidence>
<dbReference type="EMBL" id="LFNT01000100">
    <property type="protein sequence ID" value="KMS67552.1"/>
    <property type="molecule type" value="Genomic_DNA"/>
</dbReference>
<evidence type="ECO:0000313" key="2">
    <source>
        <dbReference type="EMBL" id="KMS67552.1"/>
    </source>
</evidence>
<gene>
    <name evidence="2" type="ORF">ACM01_42430</name>
</gene>
<proteinExistence type="predicted"/>
<reference evidence="2 3" key="1">
    <citation type="submission" date="2015-06" db="EMBL/GenBank/DDBJ databases">
        <authorList>
            <person name="Ju K.-S."/>
            <person name="Doroghazi J.R."/>
            <person name="Metcalf W.W."/>
        </authorList>
    </citation>
    <scope>NUCLEOTIDE SEQUENCE [LARGE SCALE GENOMIC DNA]</scope>
    <source>
        <strain evidence="2 3">NRRL 3414</strain>
    </source>
</reference>